<feature type="transmembrane region" description="Helical" evidence="1">
    <location>
        <begin position="153"/>
        <end position="174"/>
    </location>
</feature>
<dbReference type="EMBL" id="AECZ01000017">
    <property type="protein sequence ID" value="EFL50690.1"/>
    <property type="molecule type" value="Genomic_DNA"/>
</dbReference>
<keyword evidence="1" id="KW-1133">Transmembrane helix</keyword>
<evidence type="ECO:0000313" key="2">
    <source>
        <dbReference type="EMBL" id="EFL50690.1"/>
    </source>
</evidence>
<dbReference type="AlphaFoldDB" id="E1JYB6"/>
<keyword evidence="3" id="KW-1185">Reference proteome</keyword>
<comment type="caution">
    <text evidence="2">The sequence shown here is derived from an EMBL/GenBank/DDBJ whole genome shotgun (WGS) entry which is preliminary data.</text>
</comment>
<keyword evidence="1" id="KW-0812">Transmembrane</keyword>
<organism evidence="2 3">
    <name type="scientific">Solidesulfovibrio fructosivorans JJ]</name>
    <dbReference type="NCBI Taxonomy" id="596151"/>
    <lineage>
        <taxon>Bacteria</taxon>
        <taxon>Pseudomonadati</taxon>
        <taxon>Thermodesulfobacteriota</taxon>
        <taxon>Desulfovibrionia</taxon>
        <taxon>Desulfovibrionales</taxon>
        <taxon>Desulfovibrionaceae</taxon>
        <taxon>Solidesulfovibrio</taxon>
    </lineage>
</organism>
<reference evidence="2 3" key="1">
    <citation type="submission" date="2010-08" db="EMBL/GenBank/DDBJ databases">
        <title>The draft genome of Desulfovibrio fructosovorans JJ.</title>
        <authorList>
            <consortium name="US DOE Joint Genome Institute (JGI-PGF)"/>
            <person name="Lucas S."/>
            <person name="Copeland A."/>
            <person name="Lapidus A."/>
            <person name="Cheng J.-F."/>
            <person name="Bruce D."/>
            <person name="Goodwin L."/>
            <person name="Pitluck S."/>
            <person name="Land M.L."/>
            <person name="Hauser L."/>
            <person name="Chang Y.-J."/>
            <person name="Jeffries C."/>
            <person name="Wall J.D."/>
            <person name="Stahl D.A."/>
            <person name="Arkin A.P."/>
            <person name="Dehal P."/>
            <person name="Stolyar S.M."/>
            <person name="Hazen T.C."/>
            <person name="Woyke T.J."/>
        </authorList>
    </citation>
    <scope>NUCLEOTIDE SEQUENCE [LARGE SCALE GENOMIC DNA]</scope>
    <source>
        <strain evidence="2 3">JJ</strain>
    </source>
</reference>
<protein>
    <submittedName>
        <fullName evidence="2">Uncharacterized protein</fullName>
    </submittedName>
</protein>
<evidence type="ECO:0000313" key="3">
    <source>
        <dbReference type="Proteomes" id="UP000006250"/>
    </source>
</evidence>
<feature type="transmembrane region" description="Helical" evidence="1">
    <location>
        <begin position="37"/>
        <end position="55"/>
    </location>
</feature>
<accession>E1JYB6</accession>
<feature type="transmembrane region" description="Helical" evidence="1">
    <location>
        <begin position="70"/>
        <end position="89"/>
    </location>
</feature>
<dbReference type="STRING" id="596151.DesfrDRAFT_2631"/>
<dbReference type="RefSeq" id="WP_005994562.1">
    <property type="nucleotide sequence ID" value="NZ_AECZ01000017.1"/>
</dbReference>
<keyword evidence="1" id="KW-0472">Membrane</keyword>
<name>E1JYB6_SOLFR</name>
<dbReference type="Proteomes" id="UP000006250">
    <property type="component" value="Unassembled WGS sequence"/>
</dbReference>
<evidence type="ECO:0000256" key="1">
    <source>
        <dbReference type="SAM" id="Phobius"/>
    </source>
</evidence>
<proteinExistence type="predicted"/>
<gene>
    <name evidence="2" type="ORF">DesfrDRAFT_2631</name>
</gene>
<sequence>MNNKDEMHKLLNIEILETAKQHYSELRQTWSLLDKKAESSITVAGIFLAAIFAFMKEFSHEIGWFEKLTIVWIVIFLMSTIALALAALWGRRSYISPPSESIRKHVNSLLKTKDASQDNDFISLSISSLNYFSTDWDKVSDDLFKKINIKGRYVLISQIALLTSLILVSFTMIIKICIS</sequence>